<dbReference type="Gene3D" id="3.40.50.1110">
    <property type="entry name" value="SGNH hydrolase"/>
    <property type="match status" value="1"/>
</dbReference>
<evidence type="ECO:0000313" key="3">
    <source>
        <dbReference type="Proteomes" id="UP000821837"/>
    </source>
</evidence>
<reference evidence="2" key="2">
    <citation type="submission" date="2021-09" db="EMBL/GenBank/DDBJ databases">
        <authorList>
            <person name="Jia N."/>
            <person name="Wang J."/>
            <person name="Shi W."/>
            <person name="Du L."/>
            <person name="Sun Y."/>
            <person name="Zhan W."/>
            <person name="Jiang J."/>
            <person name="Wang Q."/>
            <person name="Zhang B."/>
            <person name="Ji P."/>
            <person name="Sakyi L.B."/>
            <person name="Cui X."/>
            <person name="Yuan T."/>
            <person name="Jiang B."/>
            <person name="Yang W."/>
            <person name="Lam T.T.-Y."/>
            <person name="Chang Q."/>
            <person name="Ding S."/>
            <person name="Wang X."/>
            <person name="Zhu J."/>
            <person name="Ruan X."/>
            <person name="Zhao L."/>
            <person name="Wei J."/>
            <person name="Que T."/>
            <person name="Du C."/>
            <person name="Cheng J."/>
            <person name="Dai P."/>
            <person name="Han X."/>
            <person name="Huang E."/>
            <person name="Gao Y."/>
            <person name="Liu J."/>
            <person name="Shao H."/>
            <person name="Ye R."/>
            <person name="Li L."/>
            <person name="Wei W."/>
            <person name="Wang X."/>
            <person name="Wang C."/>
            <person name="Huo Q."/>
            <person name="Li W."/>
            <person name="Guo W."/>
            <person name="Chen H."/>
            <person name="Chen S."/>
            <person name="Zhou L."/>
            <person name="Zhou L."/>
            <person name="Ni X."/>
            <person name="Tian J."/>
            <person name="Zhou Y."/>
            <person name="Sheng Y."/>
            <person name="Liu T."/>
            <person name="Pan Y."/>
            <person name="Xia L."/>
            <person name="Li J."/>
            <person name="Zhao F."/>
            <person name="Cao W."/>
        </authorList>
    </citation>
    <scope>NUCLEOTIDE SEQUENCE</scope>
    <source>
        <strain evidence="2">Rsan-2018</strain>
        <tissue evidence="2">Larvae</tissue>
    </source>
</reference>
<gene>
    <name evidence="2" type="ORF">HPB52_024781</name>
</gene>
<dbReference type="VEuPathDB" id="VectorBase:RSAN_028483"/>
<reference evidence="2" key="1">
    <citation type="journal article" date="2020" name="Cell">
        <title>Large-Scale Comparative Analyses of Tick Genomes Elucidate Their Genetic Diversity and Vector Capacities.</title>
        <authorList>
            <consortium name="Tick Genome and Microbiome Consortium (TIGMIC)"/>
            <person name="Jia N."/>
            <person name="Wang J."/>
            <person name="Shi W."/>
            <person name="Du L."/>
            <person name="Sun Y."/>
            <person name="Zhan W."/>
            <person name="Jiang J.F."/>
            <person name="Wang Q."/>
            <person name="Zhang B."/>
            <person name="Ji P."/>
            <person name="Bell-Sakyi L."/>
            <person name="Cui X.M."/>
            <person name="Yuan T.T."/>
            <person name="Jiang B.G."/>
            <person name="Yang W.F."/>
            <person name="Lam T.T."/>
            <person name="Chang Q.C."/>
            <person name="Ding S.J."/>
            <person name="Wang X.J."/>
            <person name="Zhu J.G."/>
            <person name="Ruan X.D."/>
            <person name="Zhao L."/>
            <person name="Wei J.T."/>
            <person name="Ye R.Z."/>
            <person name="Que T.C."/>
            <person name="Du C.H."/>
            <person name="Zhou Y.H."/>
            <person name="Cheng J.X."/>
            <person name="Dai P.F."/>
            <person name="Guo W.B."/>
            <person name="Han X.H."/>
            <person name="Huang E.J."/>
            <person name="Li L.F."/>
            <person name="Wei W."/>
            <person name="Gao Y.C."/>
            <person name="Liu J.Z."/>
            <person name="Shao H.Z."/>
            <person name="Wang X."/>
            <person name="Wang C.C."/>
            <person name="Yang T.C."/>
            <person name="Huo Q.B."/>
            <person name="Li W."/>
            <person name="Chen H.Y."/>
            <person name="Chen S.E."/>
            <person name="Zhou L.G."/>
            <person name="Ni X.B."/>
            <person name="Tian J.H."/>
            <person name="Sheng Y."/>
            <person name="Liu T."/>
            <person name="Pan Y.S."/>
            <person name="Xia L.Y."/>
            <person name="Li J."/>
            <person name="Zhao F."/>
            <person name="Cao W.C."/>
        </authorList>
    </citation>
    <scope>NUCLEOTIDE SEQUENCE</scope>
    <source>
        <strain evidence="2">Rsan-2018</strain>
    </source>
</reference>
<organism evidence="2 3">
    <name type="scientific">Rhipicephalus sanguineus</name>
    <name type="common">Brown dog tick</name>
    <name type="synonym">Ixodes sanguineus</name>
    <dbReference type="NCBI Taxonomy" id="34632"/>
    <lineage>
        <taxon>Eukaryota</taxon>
        <taxon>Metazoa</taxon>
        <taxon>Ecdysozoa</taxon>
        <taxon>Arthropoda</taxon>
        <taxon>Chelicerata</taxon>
        <taxon>Arachnida</taxon>
        <taxon>Acari</taxon>
        <taxon>Parasitiformes</taxon>
        <taxon>Ixodida</taxon>
        <taxon>Ixodoidea</taxon>
        <taxon>Ixodidae</taxon>
        <taxon>Rhipicephalinae</taxon>
        <taxon>Rhipicephalus</taxon>
        <taxon>Rhipicephalus</taxon>
    </lineage>
</organism>
<dbReference type="AlphaFoldDB" id="A0A9D4TDW7"/>
<name>A0A9D4TDW7_RHISA</name>
<dbReference type="InterPro" id="IPR013830">
    <property type="entry name" value="SGNH_hydro"/>
</dbReference>
<evidence type="ECO:0000259" key="1">
    <source>
        <dbReference type="Pfam" id="PF13472"/>
    </source>
</evidence>
<sequence>MTRVLVAGDSMLKDLAGSFTLSPTTHVEVRSFSGVRIEKLFPLIAQCLADVQVIVLHVGTNNVGEEPLTLIARFRALISRVLDVNPCIRVVVSAILPRQASLRKCKWALSVQELETFNTDAGETNAILQALCHKNGYVYVDGTRDLTGMLKADGVHPTKRGSQLLGCLLRQAIKRACEDLPASHDGAVCQQRQEEEEHMELRFHYGDQEKVLAQHWTNLTNFPALSAGLAVAAAPSSPRKEMWADVVRRSASATMTAVTPKVTEADTAHGGKHQGFD</sequence>
<evidence type="ECO:0000313" key="2">
    <source>
        <dbReference type="EMBL" id="KAH7986713.1"/>
    </source>
</evidence>
<comment type="caution">
    <text evidence="2">The sequence shown here is derived from an EMBL/GenBank/DDBJ whole genome shotgun (WGS) entry which is preliminary data.</text>
</comment>
<proteinExistence type="predicted"/>
<dbReference type="InterPro" id="IPR036514">
    <property type="entry name" value="SGNH_hydro_sf"/>
</dbReference>
<dbReference type="EMBL" id="JABSTV010000311">
    <property type="protein sequence ID" value="KAH7986713.1"/>
    <property type="molecule type" value="Genomic_DNA"/>
</dbReference>
<dbReference type="SUPFAM" id="SSF52266">
    <property type="entry name" value="SGNH hydrolase"/>
    <property type="match status" value="1"/>
</dbReference>
<protein>
    <recommendedName>
        <fullName evidence="1">SGNH hydrolase-type esterase domain-containing protein</fullName>
    </recommendedName>
</protein>
<dbReference type="Proteomes" id="UP000821837">
    <property type="component" value="Unassembled WGS sequence"/>
</dbReference>
<accession>A0A9D4TDW7</accession>
<dbReference type="Pfam" id="PF13472">
    <property type="entry name" value="Lipase_GDSL_2"/>
    <property type="match status" value="1"/>
</dbReference>
<feature type="domain" description="SGNH hydrolase-type esterase" evidence="1">
    <location>
        <begin position="27"/>
        <end position="164"/>
    </location>
</feature>
<keyword evidence="3" id="KW-1185">Reference proteome</keyword>